<dbReference type="InterPro" id="IPR018392">
    <property type="entry name" value="LysM"/>
</dbReference>
<dbReference type="GO" id="GO:0016787">
    <property type="term" value="F:hydrolase activity"/>
    <property type="evidence" value="ECO:0007669"/>
    <property type="project" value="UniProtKB-KW"/>
</dbReference>
<gene>
    <name evidence="3" type="ORF">NDK43_07050</name>
</gene>
<proteinExistence type="predicted"/>
<keyword evidence="3" id="KW-0378">Hydrolase</keyword>
<comment type="caution">
    <text evidence="3">The sequence shown here is derived from an EMBL/GenBank/DDBJ whole genome shotgun (WGS) entry which is preliminary data.</text>
</comment>
<dbReference type="Proteomes" id="UP001523262">
    <property type="component" value="Unassembled WGS sequence"/>
</dbReference>
<protein>
    <submittedName>
        <fullName evidence="3">Glycosyl hydrolase family 18 protein</fullName>
    </submittedName>
</protein>
<keyword evidence="4" id="KW-1185">Reference proteome</keyword>
<feature type="domain" description="LysM" evidence="1">
    <location>
        <begin position="1"/>
        <end position="34"/>
    </location>
</feature>
<dbReference type="InterPro" id="IPR001223">
    <property type="entry name" value="Glyco_hydro18_cat"/>
</dbReference>
<evidence type="ECO:0000259" key="1">
    <source>
        <dbReference type="PROSITE" id="PS51782"/>
    </source>
</evidence>
<dbReference type="Pfam" id="PF01476">
    <property type="entry name" value="LysM"/>
    <property type="match status" value="1"/>
</dbReference>
<dbReference type="PANTHER" id="PTHR46066">
    <property type="entry name" value="CHITINASE DOMAIN-CONTAINING PROTEIN 1 FAMILY MEMBER"/>
    <property type="match status" value="1"/>
</dbReference>
<dbReference type="Pfam" id="PF00704">
    <property type="entry name" value="Glyco_hydro_18"/>
    <property type="match status" value="1"/>
</dbReference>
<dbReference type="CDD" id="cd00118">
    <property type="entry name" value="LysM"/>
    <property type="match status" value="1"/>
</dbReference>
<evidence type="ECO:0000259" key="2">
    <source>
        <dbReference type="PROSITE" id="PS51910"/>
    </source>
</evidence>
<dbReference type="PROSITE" id="PS51782">
    <property type="entry name" value="LYSM"/>
    <property type="match status" value="1"/>
</dbReference>
<dbReference type="EMBL" id="JAMQCR010000001">
    <property type="protein sequence ID" value="MCM2532200.1"/>
    <property type="molecule type" value="Genomic_DNA"/>
</dbReference>
<dbReference type="InterPro" id="IPR017853">
    <property type="entry name" value="GH"/>
</dbReference>
<dbReference type="InterPro" id="IPR036779">
    <property type="entry name" value="LysM_dom_sf"/>
</dbReference>
<dbReference type="Gene3D" id="3.20.20.80">
    <property type="entry name" value="Glycosidases"/>
    <property type="match status" value="1"/>
</dbReference>
<dbReference type="PROSITE" id="PS51910">
    <property type="entry name" value="GH18_2"/>
    <property type="match status" value="1"/>
</dbReference>
<name>A0ABT0W7A5_9BACI</name>
<organism evidence="3 4">
    <name type="scientific">Neobacillus pocheonensis</name>
    <dbReference type="NCBI Taxonomy" id="363869"/>
    <lineage>
        <taxon>Bacteria</taxon>
        <taxon>Bacillati</taxon>
        <taxon>Bacillota</taxon>
        <taxon>Bacilli</taxon>
        <taxon>Bacillales</taxon>
        <taxon>Bacillaceae</taxon>
        <taxon>Neobacillus</taxon>
    </lineage>
</organism>
<reference evidence="3 4" key="1">
    <citation type="submission" date="2022-06" db="EMBL/GenBank/DDBJ databases">
        <authorList>
            <person name="Jeon C.O."/>
        </authorList>
    </citation>
    <scope>NUCLEOTIDE SEQUENCE [LARGE SCALE GENOMIC DNA]</scope>
    <source>
        <strain evidence="3 4">KCTC 13943</strain>
    </source>
</reference>
<evidence type="ECO:0000313" key="4">
    <source>
        <dbReference type="Proteomes" id="UP001523262"/>
    </source>
</evidence>
<dbReference type="SUPFAM" id="SSF51445">
    <property type="entry name" value="(Trans)glycosidases"/>
    <property type="match status" value="1"/>
</dbReference>
<dbReference type="PANTHER" id="PTHR46066:SF2">
    <property type="entry name" value="CHITINASE DOMAIN-CONTAINING PROTEIN 1"/>
    <property type="match status" value="1"/>
</dbReference>
<dbReference type="Gene3D" id="3.10.350.10">
    <property type="entry name" value="LysM domain"/>
    <property type="match status" value="1"/>
</dbReference>
<feature type="domain" description="GH18" evidence="2">
    <location>
        <begin position="42"/>
        <end position="251"/>
    </location>
</feature>
<evidence type="ECO:0000313" key="3">
    <source>
        <dbReference type="EMBL" id="MCM2532200.1"/>
    </source>
</evidence>
<sequence>MANAQQFSSDISLILKANPGINPNQLYIGQTINIPSPIKLEMATLGFIVPSSDATLLSTLDALSSQLTYLAVVAYSFTNEGFAYNEIEDSAIVTKCKQLKITPLLMIRNYTKGNFSADLAGGVLENLIYRQNLVLSIVNLTTQRGFGGVSIDLEFIPPARRNDFILFLKELKKGLGNLILQVNVHAKAADLPTNRIVGAYDYAAIGNAVDLMAVMTIDYGYPGGPPTRSHQSDGWNKLLSTLSLNFILVNC</sequence>
<accession>A0ABT0W7A5</accession>